<dbReference type="InterPro" id="IPR001320">
    <property type="entry name" value="Iontro_rcpt_C"/>
</dbReference>
<evidence type="ECO:0000256" key="15">
    <source>
        <dbReference type="SAM" id="MobiDB-lite"/>
    </source>
</evidence>
<dbReference type="AlphaFoldDB" id="A0AAJ7SFR9"/>
<evidence type="ECO:0000256" key="16">
    <source>
        <dbReference type="SAM" id="Phobius"/>
    </source>
</evidence>
<evidence type="ECO:0000256" key="10">
    <source>
        <dbReference type="ARBA" id="ARBA00023180"/>
    </source>
</evidence>
<keyword evidence="13" id="KW-0407">Ion channel</keyword>
<comment type="similarity">
    <text evidence="2">Belongs to the glutamate-gated ion channel (TC 1.A.10.1) family.</text>
</comment>
<dbReference type="KEGG" id="goe:100907661"/>
<keyword evidence="10" id="KW-0325">Glycoprotein</keyword>
<gene>
    <name evidence="20" type="primary">LOC100907661</name>
</gene>
<evidence type="ECO:0000259" key="18">
    <source>
        <dbReference type="SMART" id="SM00918"/>
    </source>
</evidence>
<feature type="domain" description="Ionotropic glutamate receptor L-glutamate and glycine-binding" evidence="18">
    <location>
        <begin position="478"/>
        <end position="535"/>
    </location>
</feature>
<dbReference type="PANTHER" id="PTHR18966">
    <property type="entry name" value="IONOTROPIC GLUTAMATE RECEPTOR"/>
    <property type="match status" value="1"/>
</dbReference>
<dbReference type="SMART" id="SM00918">
    <property type="entry name" value="Lig_chan-Glu_bd"/>
    <property type="match status" value="1"/>
</dbReference>
<dbReference type="SUPFAM" id="SSF53822">
    <property type="entry name" value="Periplasmic binding protein-like I"/>
    <property type="match status" value="1"/>
</dbReference>
<protein>
    <submittedName>
        <fullName evidence="20">Glutamate receptor 3</fullName>
    </submittedName>
</protein>
<keyword evidence="3" id="KW-0813">Transport</keyword>
<evidence type="ECO:0000313" key="20">
    <source>
        <dbReference type="RefSeq" id="XP_028967255.1"/>
    </source>
</evidence>
<proteinExistence type="inferred from homology"/>
<dbReference type="GO" id="GO:0015276">
    <property type="term" value="F:ligand-gated monoatomic ion channel activity"/>
    <property type="evidence" value="ECO:0007669"/>
    <property type="project" value="InterPro"/>
</dbReference>
<evidence type="ECO:0000256" key="12">
    <source>
        <dbReference type="ARBA" id="ARBA00023286"/>
    </source>
</evidence>
<feature type="transmembrane region" description="Helical" evidence="16">
    <location>
        <begin position="842"/>
        <end position="866"/>
    </location>
</feature>
<feature type="transmembrane region" description="Helical" evidence="16">
    <location>
        <begin position="581"/>
        <end position="611"/>
    </location>
</feature>
<dbReference type="RefSeq" id="XP_028967255.1">
    <property type="nucleotide sequence ID" value="XM_029111422.1"/>
</dbReference>
<dbReference type="Pfam" id="PF00060">
    <property type="entry name" value="Lig_chan"/>
    <property type="match status" value="1"/>
</dbReference>
<dbReference type="Gene3D" id="1.10.287.70">
    <property type="match status" value="1"/>
</dbReference>
<evidence type="ECO:0000256" key="13">
    <source>
        <dbReference type="ARBA" id="ARBA00023303"/>
    </source>
</evidence>
<dbReference type="GeneID" id="100907661"/>
<dbReference type="InterPro" id="IPR028082">
    <property type="entry name" value="Peripla_BP_I"/>
</dbReference>
<reference evidence="20" key="1">
    <citation type="submission" date="2025-08" db="UniProtKB">
        <authorList>
            <consortium name="RefSeq"/>
        </authorList>
    </citation>
    <scope>IDENTIFICATION</scope>
</reference>
<dbReference type="SUPFAM" id="SSF53850">
    <property type="entry name" value="Periplasmic binding protein-like II"/>
    <property type="match status" value="1"/>
</dbReference>
<keyword evidence="12" id="KW-1071">Ligand-gated ion channel</keyword>
<dbReference type="InterPro" id="IPR015683">
    <property type="entry name" value="Ionotropic_Glu_rcpt"/>
</dbReference>
<evidence type="ECO:0000313" key="19">
    <source>
        <dbReference type="Proteomes" id="UP000694867"/>
    </source>
</evidence>
<sequence length="933" mass="102932">MRDAADDNKGTPKYGKGKRWSTVKVLLQDRQRCRGTRTILLPKQEVTEGIIKYALKNFDSKIMEVDMIVKKLSRADHLQIVTAVCQLMREGALAFVIPPGSPAVIREMLTSFSSHYHIPLVSSQLISLTSSSSSSSSSSSASSLSSPSSSNSLSASSTTAASTSEFGISTYVPLSDTVASLLRRYKWQQVAYIFDDLASPDILEAIQNSGVKISMTMRVKTEAEASDAVLELSSLGRLRPDSIEKIVLNVNKLSLVKTVLSGMIGEVKSFKNLKIQFMLANLVTDDFWQYIRFRDAGSSLNVTAFRLVDSELPHVTRFQKQMMQNPNYRTSFHNQGTESYLFLDAVNALLKDYERALKDKPNLLDNDLVDDSKGRKGFSCMEQSRVFEQGEYLAGLLKQVKLPEGQTGPVEFLADGSRLQPIISVIHGSHLGHVKLGSWSPKKGLTLTDKPEALPQIKAPGAITPAKEISVGGVLSPPYLMLERGSDSDYSGFIPELLEALASVVPFAYKIHAVSHTGGRTDNGSWSGLMSEVINKKVEIAIADIPLTAERQQFVEYTQPFLMDDLAVVVSRKSHAGRPSLMAFFFNIFSWQLWLCILGIYSTFVVLAYFLNRMATSEENADGFGNIVWLTAGSLLCRSPGPQGRSRASKLLLLVWWFFLAMITVLYVSAFVAIIQTVVFGLGADVFTVKRFVQDTAAGAIDVGFVREVVPGKVLKTPRSGEFATIYSRMLSSPRGRAVPSVEDGVHAVSTNFAFLGLRSQVAAYIDDCTKRAYVLTPNFAPYSIMMPKMSPYRDMFNQGIERLREAGILADLRDKWLNSDSRCMQDQLEEESPPPMKVSPVAGLFGFVLGGFLLSLLLGAIEFFVKPKQDNSSKVEVRTRTSAAQKALWDKNQDQGLRPYTPNDPALGNDEELTLNQGQMVNGTPKQVRMMV</sequence>
<keyword evidence="5 16" id="KW-1133">Transmembrane helix</keyword>
<keyword evidence="6" id="KW-0770">Synapse</keyword>
<dbReference type="Proteomes" id="UP000694867">
    <property type="component" value="Unplaced"/>
</dbReference>
<feature type="region of interest" description="Disordered" evidence="15">
    <location>
        <begin position="135"/>
        <end position="156"/>
    </location>
</feature>
<keyword evidence="8 16" id="KW-0472">Membrane</keyword>
<feature type="domain" description="Ionotropic glutamate receptor C-terminal" evidence="17">
    <location>
        <begin position="468"/>
        <end position="820"/>
    </location>
</feature>
<dbReference type="Gene3D" id="3.40.190.10">
    <property type="entry name" value="Periplasmic binding protein-like II"/>
    <property type="match status" value="2"/>
</dbReference>
<dbReference type="GO" id="GO:0045211">
    <property type="term" value="C:postsynaptic membrane"/>
    <property type="evidence" value="ECO:0007669"/>
    <property type="project" value="UniProtKB-SubCell"/>
</dbReference>
<keyword evidence="19" id="KW-1185">Reference proteome</keyword>
<dbReference type="SMART" id="SM00079">
    <property type="entry name" value="PBPe"/>
    <property type="match status" value="1"/>
</dbReference>
<organism evidence="19 20">
    <name type="scientific">Galendromus occidentalis</name>
    <name type="common">western predatory mite</name>
    <dbReference type="NCBI Taxonomy" id="34638"/>
    <lineage>
        <taxon>Eukaryota</taxon>
        <taxon>Metazoa</taxon>
        <taxon>Ecdysozoa</taxon>
        <taxon>Arthropoda</taxon>
        <taxon>Chelicerata</taxon>
        <taxon>Arachnida</taxon>
        <taxon>Acari</taxon>
        <taxon>Parasitiformes</taxon>
        <taxon>Mesostigmata</taxon>
        <taxon>Gamasina</taxon>
        <taxon>Phytoseioidea</taxon>
        <taxon>Phytoseiidae</taxon>
        <taxon>Typhlodrominae</taxon>
        <taxon>Galendromus</taxon>
    </lineage>
</organism>
<evidence type="ECO:0000256" key="3">
    <source>
        <dbReference type="ARBA" id="ARBA00022448"/>
    </source>
</evidence>
<dbReference type="InterPro" id="IPR001828">
    <property type="entry name" value="ANF_lig-bd_rcpt"/>
</dbReference>
<feature type="transmembrane region" description="Helical" evidence="16">
    <location>
        <begin position="651"/>
        <end position="675"/>
    </location>
</feature>
<dbReference type="Pfam" id="PF10613">
    <property type="entry name" value="Lig_chan-Glu_bd"/>
    <property type="match status" value="1"/>
</dbReference>
<keyword evidence="9 20" id="KW-0675">Receptor</keyword>
<keyword evidence="7" id="KW-0406">Ion transport</keyword>
<dbReference type="Gene3D" id="3.40.50.2300">
    <property type="match status" value="2"/>
</dbReference>
<evidence type="ECO:0000256" key="6">
    <source>
        <dbReference type="ARBA" id="ARBA00023018"/>
    </source>
</evidence>
<keyword evidence="4 16" id="KW-0812">Transmembrane</keyword>
<comment type="subcellular location">
    <subcellularLocation>
        <location evidence="1">Membrane</location>
        <topology evidence="1">Multi-pass membrane protein</topology>
    </subcellularLocation>
    <subcellularLocation>
        <location evidence="14">Postsynaptic cell membrane</location>
    </subcellularLocation>
</comment>
<evidence type="ECO:0000256" key="14">
    <source>
        <dbReference type="ARBA" id="ARBA00034100"/>
    </source>
</evidence>
<evidence type="ECO:0000256" key="2">
    <source>
        <dbReference type="ARBA" id="ARBA00008685"/>
    </source>
</evidence>
<dbReference type="InterPro" id="IPR019594">
    <property type="entry name" value="Glu/Gly-bd"/>
</dbReference>
<evidence type="ECO:0000256" key="5">
    <source>
        <dbReference type="ARBA" id="ARBA00022989"/>
    </source>
</evidence>
<evidence type="ECO:0000256" key="11">
    <source>
        <dbReference type="ARBA" id="ARBA00023257"/>
    </source>
</evidence>
<dbReference type="Pfam" id="PF01094">
    <property type="entry name" value="ANF_receptor"/>
    <property type="match status" value="1"/>
</dbReference>
<evidence type="ECO:0000259" key="17">
    <source>
        <dbReference type="SMART" id="SM00079"/>
    </source>
</evidence>
<accession>A0AAJ7SFR9</accession>
<name>A0AAJ7SFR9_9ACAR</name>
<evidence type="ECO:0000256" key="8">
    <source>
        <dbReference type="ARBA" id="ARBA00023136"/>
    </source>
</evidence>
<evidence type="ECO:0000256" key="7">
    <source>
        <dbReference type="ARBA" id="ARBA00023065"/>
    </source>
</evidence>
<keyword evidence="11" id="KW-0628">Postsynaptic cell membrane</keyword>
<evidence type="ECO:0000256" key="1">
    <source>
        <dbReference type="ARBA" id="ARBA00004141"/>
    </source>
</evidence>
<evidence type="ECO:0000256" key="4">
    <source>
        <dbReference type="ARBA" id="ARBA00022692"/>
    </source>
</evidence>
<evidence type="ECO:0000256" key="9">
    <source>
        <dbReference type="ARBA" id="ARBA00023170"/>
    </source>
</evidence>